<dbReference type="EMBL" id="CM046506">
    <property type="protein sequence ID" value="KAI8670424.1"/>
    <property type="molecule type" value="Genomic_DNA"/>
</dbReference>
<reference evidence="1" key="1">
    <citation type="submission" date="2022-06" db="EMBL/GenBank/DDBJ databases">
        <title>Fusarium solani species complex genomes reveal bases of compartmentalisation and animal pathogenesis.</title>
        <authorList>
            <person name="Tsai I.J."/>
        </authorList>
    </citation>
    <scope>NUCLEOTIDE SEQUENCE</scope>
    <source>
        <strain evidence="1">Fu6.1</strain>
    </source>
</reference>
<protein>
    <submittedName>
        <fullName evidence="1">Uncharacterized protein</fullName>
    </submittedName>
</protein>
<name>A0ACC0QZ78_9HYPO</name>
<accession>A0ACC0QZ78</accession>
<proteinExistence type="predicted"/>
<dbReference type="Proteomes" id="UP001065298">
    <property type="component" value="Chromosome 4"/>
</dbReference>
<gene>
    <name evidence="1" type="ORF">NCS57_00513500</name>
</gene>
<sequence length="310" mass="33140">MGFFLLPLLVAAVGQIGTVASQPLELAPRADNLCSSGDVEFIDLVKEMFTGFSMSYCKNDKPLEEQTWSTPLFWVTISSSADGCTAPAEMPVDACLDAFKQSFDACGVGSKISGTNFLWNGPDGTCLKFTTKTEGIERLETKVSHNEDLNEVDIGEGLYSCDDYMKLFDKAKDECLATGCDVNRKACDDLTCVTIDGTANTGLEDKFKNYLNDLRTFIAATCKAEAYTDSFCTPNGVCSSNKKVKVQIPSFIGTSTSKNDDIFVANYKVTFSQKALKAGCDIVATLVGAGVGILPFGSLLGSTNVLCGAA</sequence>
<evidence type="ECO:0000313" key="1">
    <source>
        <dbReference type="EMBL" id="KAI8670424.1"/>
    </source>
</evidence>
<keyword evidence="2" id="KW-1185">Reference proteome</keyword>
<comment type="caution">
    <text evidence="1">The sequence shown here is derived from an EMBL/GenBank/DDBJ whole genome shotgun (WGS) entry which is preliminary data.</text>
</comment>
<organism evidence="1 2">
    <name type="scientific">Fusarium keratoplasticum</name>
    <dbReference type="NCBI Taxonomy" id="1328300"/>
    <lineage>
        <taxon>Eukaryota</taxon>
        <taxon>Fungi</taxon>
        <taxon>Dikarya</taxon>
        <taxon>Ascomycota</taxon>
        <taxon>Pezizomycotina</taxon>
        <taxon>Sordariomycetes</taxon>
        <taxon>Hypocreomycetidae</taxon>
        <taxon>Hypocreales</taxon>
        <taxon>Nectriaceae</taxon>
        <taxon>Fusarium</taxon>
        <taxon>Fusarium solani species complex</taxon>
    </lineage>
</organism>
<evidence type="ECO:0000313" key="2">
    <source>
        <dbReference type="Proteomes" id="UP001065298"/>
    </source>
</evidence>